<sequence length="531" mass="58022">MDTDSGPKPESVYSDRVGRCNPTPPIPKLNQVRTVPASPQVMYLIIVLTSPLSGPHVGHCPGSFHPLVIISGKEGEKIPGQIRSNDFKLQTRSHLVCKSASEKVLPGLIQKNFNATSPCGSCFEFIRKESNELSEGYDAASVAEPQIRLSVLPDLFTEVGECSSVYLRSIALKKMTETTPNHTQTVEGWAALGPRGKITPFVFKRRATGIDDVVIKILYCGMCHTDLHHINNDWGISMYPLVPGHEITGVITEVGSNVSEFKIGDRVGVGCLAASCLKCEFCNDYEENYCEQVQFTYGGVFWDGSITYGGYSKMLVAHRRYVVHVPENLPMDAAAPLLCAGVTVYSPMKQHDMLQPGKKLGVVGLGGLGHVAVKFGKAFGLHVTVISTSRSKEEEAKSRLGADNFLLSTDYKQMRKETRTLDYIIDTVSAPHSVGSILELLKVKGVLVLVGAPEKPVQLPVFPLIFGKRAVVGSVVGGMKETQEMLDICGKHNITCDIELIKPDYINTAVERLANNDVKYRFVIDVAHESS</sequence>
<dbReference type="InterPro" id="IPR002328">
    <property type="entry name" value="ADH_Zn_CS"/>
</dbReference>
<evidence type="ECO:0000256" key="3">
    <source>
        <dbReference type="ARBA" id="ARBA00022833"/>
    </source>
</evidence>
<keyword evidence="9" id="KW-1185">Reference proteome</keyword>
<dbReference type="EMBL" id="JAINDJ010000007">
    <property type="protein sequence ID" value="KAG9442787.1"/>
    <property type="molecule type" value="Genomic_DNA"/>
</dbReference>
<dbReference type="PROSITE" id="PS00059">
    <property type="entry name" value="ADH_ZINC"/>
    <property type="match status" value="1"/>
</dbReference>
<dbReference type="InterPro" id="IPR047109">
    <property type="entry name" value="CAD-like"/>
</dbReference>
<name>A0AAV7E4Q2_ARIFI</name>
<keyword evidence="2 5" id="KW-0479">Metal-binding</keyword>
<dbReference type="PANTHER" id="PTHR42683">
    <property type="entry name" value="ALDEHYDE REDUCTASE"/>
    <property type="match status" value="1"/>
</dbReference>
<dbReference type="SMART" id="SM00829">
    <property type="entry name" value="PKS_ER"/>
    <property type="match status" value="1"/>
</dbReference>
<reference evidence="8 9" key="1">
    <citation type="submission" date="2021-07" db="EMBL/GenBank/DDBJ databases">
        <title>The Aristolochia fimbriata genome: insights into angiosperm evolution, floral development and chemical biosynthesis.</title>
        <authorList>
            <person name="Jiao Y."/>
        </authorList>
    </citation>
    <scope>NUCLEOTIDE SEQUENCE [LARGE SCALE GENOMIC DNA]</scope>
    <source>
        <strain evidence="8">IBCAS-2021</strain>
        <tissue evidence="8">Leaf</tissue>
    </source>
</reference>
<dbReference type="Pfam" id="PF08240">
    <property type="entry name" value="ADH_N"/>
    <property type="match status" value="1"/>
</dbReference>
<evidence type="ECO:0000313" key="9">
    <source>
        <dbReference type="Proteomes" id="UP000825729"/>
    </source>
</evidence>
<comment type="cofactor">
    <cofactor evidence="1 5">
        <name>Zn(2+)</name>
        <dbReference type="ChEBI" id="CHEBI:29105"/>
    </cofactor>
</comment>
<dbReference type="InterPro" id="IPR013149">
    <property type="entry name" value="ADH-like_C"/>
</dbReference>
<evidence type="ECO:0000256" key="5">
    <source>
        <dbReference type="RuleBase" id="RU361277"/>
    </source>
</evidence>
<proteinExistence type="inferred from homology"/>
<dbReference type="GO" id="GO:0016616">
    <property type="term" value="F:oxidoreductase activity, acting on the CH-OH group of donors, NAD or NADP as acceptor"/>
    <property type="evidence" value="ECO:0007669"/>
    <property type="project" value="InterPro"/>
</dbReference>
<dbReference type="GO" id="GO:0008270">
    <property type="term" value="F:zinc ion binding"/>
    <property type="evidence" value="ECO:0007669"/>
    <property type="project" value="InterPro"/>
</dbReference>
<dbReference type="InterPro" id="IPR020843">
    <property type="entry name" value="ER"/>
</dbReference>
<keyword evidence="4" id="KW-0560">Oxidoreductase</keyword>
<feature type="region of interest" description="Disordered" evidence="6">
    <location>
        <begin position="1"/>
        <end position="25"/>
    </location>
</feature>
<dbReference type="Pfam" id="PF00107">
    <property type="entry name" value="ADH_zinc_N"/>
    <property type="match status" value="1"/>
</dbReference>
<evidence type="ECO:0000256" key="6">
    <source>
        <dbReference type="SAM" id="MobiDB-lite"/>
    </source>
</evidence>
<dbReference type="SUPFAM" id="SSF51735">
    <property type="entry name" value="NAD(P)-binding Rossmann-fold domains"/>
    <property type="match status" value="1"/>
</dbReference>
<dbReference type="InterPro" id="IPR036291">
    <property type="entry name" value="NAD(P)-bd_dom_sf"/>
</dbReference>
<evidence type="ECO:0000259" key="7">
    <source>
        <dbReference type="SMART" id="SM00829"/>
    </source>
</evidence>
<dbReference type="Gene3D" id="3.90.180.10">
    <property type="entry name" value="Medium-chain alcohol dehydrogenases, catalytic domain"/>
    <property type="match status" value="1"/>
</dbReference>
<accession>A0AAV7E4Q2</accession>
<evidence type="ECO:0000256" key="4">
    <source>
        <dbReference type="ARBA" id="ARBA00023002"/>
    </source>
</evidence>
<dbReference type="CDD" id="cd05283">
    <property type="entry name" value="CAD1"/>
    <property type="match status" value="1"/>
</dbReference>
<evidence type="ECO:0000256" key="1">
    <source>
        <dbReference type="ARBA" id="ARBA00001947"/>
    </source>
</evidence>
<feature type="domain" description="Enoyl reductase (ER)" evidence="7">
    <location>
        <begin position="193"/>
        <end position="524"/>
    </location>
</feature>
<dbReference type="FunFam" id="3.40.50.720:FF:000022">
    <property type="entry name" value="Cinnamyl alcohol dehydrogenase"/>
    <property type="match status" value="1"/>
</dbReference>
<protein>
    <recommendedName>
        <fullName evidence="7">Enoyl reductase (ER) domain-containing protein</fullName>
    </recommendedName>
</protein>
<dbReference type="Gene3D" id="3.40.50.720">
    <property type="entry name" value="NAD(P)-binding Rossmann-like Domain"/>
    <property type="match status" value="1"/>
</dbReference>
<evidence type="ECO:0000256" key="2">
    <source>
        <dbReference type="ARBA" id="ARBA00022723"/>
    </source>
</evidence>
<dbReference type="AlphaFoldDB" id="A0AAV7E4Q2"/>
<organism evidence="8 9">
    <name type="scientific">Aristolochia fimbriata</name>
    <name type="common">White veined hardy Dutchman's pipe vine</name>
    <dbReference type="NCBI Taxonomy" id="158543"/>
    <lineage>
        <taxon>Eukaryota</taxon>
        <taxon>Viridiplantae</taxon>
        <taxon>Streptophyta</taxon>
        <taxon>Embryophyta</taxon>
        <taxon>Tracheophyta</taxon>
        <taxon>Spermatophyta</taxon>
        <taxon>Magnoliopsida</taxon>
        <taxon>Magnoliidae</taxon>
        <taxon>Piperales</taxon>
        <taxon>Aristolochiaceae</taxon>
        <taxon>Aristolochia</taxon>
    </lineage>
</organism>
<gene>
    <name evidence="8" type="ORF">H6P81_018641</name>
</gene>
<dbReference type="SUPFAM" id="SSF50129">
    <property type="entry name" value="GroES-like"/>
    <property type="match status" value="1"/>
</dbReference>
<evidence type="ECO:0000313" key="8">
    <source>
        <dbReference type="EMBL" id="KAG9442787.1"/>
    </source>
</evidence>
<dbReference type="InterPro" id="IPR013154">
    <property type="entry name" value="ADH-like_N"/>
</dbReference>
<keyword evidence="3 5" id="KW-0862">Zinc</keyword>
<dbReference type="Proteomes" id="UP000825729">
    <property type="component" value="Unassembled WGS sequence"/>
</dbReference>
<comment type="similarity">
    <text evidence="5">Belongs to the zinc-containing alcohol dehydrogenase family.</text>
</comment>
<dbReference type="InterPro" id="IPR011032">
    <property type="entry name" value="GroES-like_sf"/>
</dbReference>
<comment type="caution">
    <text evidence="8">The sequence shown here is derived from an EMBL/GenBank/DDBJ whole genome shotgun (WGS) entry which is preliminary data.</text>
</comment>